<accession>A0ABY1S219</accession>
<keyword evidence="2" id="KW-1185">Reference proteome</keyword>
<evidence type="ECO:0000313" key="1">
    <source>
        <dbReference type="EMBL" id="SMR76609.1"/>
    </source>
</evidence>
<dbReference type="RefSeq" id="WP_239040143.1">
    <property type="nucleotide sequence ID" value="NZ_BAAAEY010000008.1"/>
</dbReference>
<comment type="caution">
    <text evidence="1">The sequence shown here is derived from an EMBL/GenBank/DDBJ whole genome shotgun (WGS) entry which is preliminary data.</text>
</comment>
<sequence>MLSGAIYNYESQIPTLIAFERQAMSSGLHSSMLWALMDQHGLSDDDFPEIGGPEEVQRVLRSQSMLKRESLEALCRRFQLCPDLFDFFAVYATANT</sequence>
<gene>
    <name evidence="1" type="ORF">SAMN04487964_11215</name>
</gene>
<protein>
    <submittedName>
        <fullName evidence="1">HTH-type transcriptional regulator / antitoxin HigA</fullName>
    </submittedName>
</protein>
<dbReference type="Proteomes" id="UP001159257">
    <property type="component" value="Unassembled WGS sequence"/>
</dbReference>
<proteinExistence type="predicted"/>
<dbReference type="EMBL" id="FXWV01000012">
    <property type="protein sequence ID" value="SMR76609.1"/>
    <property type="molecule type" value="Genomic_DNA"/>
</dbReference>
<name>A0ABY1S219_9GAMM</name>
<reference evidence="1 2" key="1">
    <citation type="submission" date="2017-05" db="EMBL/GenBank/DDBJ databases">
        <authorList>
            <person name="Varghese N."/>
            <person name="Submissions S."/>
        </authorList>
    </citation>
    <scope>NUCLEOTIDE SEQUENCE [LARGE SCALE GENOMIC DNA]</scope>
    <source>
        <strain evidence="1 2">CGMCC 1.7287</strain>
    </source>
</reference>
<organism evidence="1 2">
    <name type="scientific">Marinobacterium sediminicola</name>
    <dbReference type="NCBI Taxonomy" id="518898"/>
    <lineage>
        <taxon>Bacteria</taxon>
        <taxon>Pseudomonadati</taxon>
        <taxon>Pseudomonadota</taxon>
        <taxon>Gammaproteobacteria</taxon>
        <taxon>Oceanospirillales</taxon>
        <taxon>Oceanospirillaceae</taxon>
        <taxon>Marinobacterium</taxon>
    </lineage>
</organism>
<evidence type="ECO:0000313" key="2">
    <source>
        <dbReference type="Proteomes" id="UP001159257"/>
    </source>
</evidence>